<comment type="caution">
    <text evidence="1">The sequence shown here is derived from an EMBL/GenBank/DDBJ whole genome shotgun (WGS) entry which is preliminary data.</text>
</comment>
<name>A0ACB6ZGJ1_THEGA</name>
<reference evidence="1" key="1">
    <citation type="submission" date="2019-10" db="EMBL/GenBank/DDBJ databases">
        <authorList>
            <consortium name="DOE Joint Genome Institute"/>
            <person name="Kuo A."/>
            <person name="Miyauchi S."/>
            <person name="Kiss E."/>
            <person name="Drula E."/>
            <person name="Kohler A."/>
            <person name="Sanchez-Garcia M."/>
            <person name="Andreopoulos B."/>
            <person name="Barry K.W."/>
            <person name="Bonito G."/>
            <person name="Buee M."/>
            <person name="Carver A."/>
            <person name="Chen C."/>
            <person name="Cichocki N."/>
            <person name="Clum A."/>
            <person name="Culley D."/>
            <person name="Crous P.W."/>
            <person name="Fauchery L."/>
            <person name="Girlanda M."/>
            <person name="Hayes R."/>
            <person name="Keri Z."/>
            <person name="Labutti K."/>
            <person name="Lipzen A."/>
            <person name="Lombard V."/>
            <person name="Magnuson J."/>
            <person name="Maillard F."/>
            <person name="Morin E."/>
            <person name="Murat C."/>
            <person name="Nolan M."/>
            <person name="Ohm R."/>
            <person name="Pangilinan J."/>
            <person name="Pereira M."/>
            <person name="Perotto S."/>
            <person name="Peter M."/>
            <person name="Riley R."/>
            <person name="Sitrit Y."/>
            <person name="Stielow B."/>
            <person name="Szollosi G."/>
            <person name="Zifcakova L."/>
            <person name="Stursova M."/>
            <person name="Spatafora J.W."/>
            <person name="Tedersoo L."/>
            <person name="Vaario L.-M."/>
            <person name="Yamada A."/>
            <person name="Yan M."/>
            <person name="Wang P."/>
            <person name="Xu J."/>
            <person name="Bruns T."/>
            <person name="Baldrian P."/>
            <person name="Vilgalys R."/>
            <person name="Henrissat B."/>
            <person name="Grigoriev I.V."/>
            <person name="Hibbett D."/>
            <person name="Nagy L.G."/>
            <person name="Martin F.M."/>
        </authorList>
    </citation>
    <scope>NUCLEOTIDE SEQUENCE</scope>
    <source>
        <strain evidence="1">P2</strain>
    </source>
</reference>
<evidence type="ECO:0000313" key="1">
    <source>
        <dbReference type="EMBL" id="KAF9648689.1"/>
    </source>
</evidence>
<proteinExistence type="predicted"/>
<organism evidence="1 2">
    <name type="scientific">Thelephora ganbajun</name>
    <name type="common">Ganba fungus</name>
    <dbReference type="NCBI Taxonomy" id="370292"/>
    <lineage>
        <taxon>Eukaryota</taxon>
        <taxon>Fungi</taxon>
        <taxon>Dikarya</taxon>
        <taxon>Basidiomycota</taxon>
        <taxon>Agaricomycotina</taxon>
        <taxon>Agaricomycetes</taxon>
        <taxon>Thelephorales</taxon>
        <taxon>Thelephoraceae</taxon>
        <taxon>Thelephora</taxon>
    </lineage>
</organism>
<dbReference type="Proteomes" id="UP000886501">
    <property type="component" value="Unassembled WGS sequence"/>
</dbReference>
<evidence type="ECO:0000313" key="2">
    <source>
        <dbReference type="Proteomes" id="UP000886501"/>
    </source>
</evidence>
<keyword evidence="2" id="KW-1185">Reference proteome</keyword>
<reference evidence="1" key="2">
    <citation type="journal article" date="2020" name="Nat. Commun.">
        <title>Large-scale genome sequencing of mycorrhizal fungi provides insights into the early evolution of symbiotic traits.</title>
        <authorList>
            <person name="Miyauchi S."/>
            <person name="Kiss E."/>
            <person name="Kuo A."/>
            <person name="Drula E."/>
            <person name="Kohler A."/>
            <person name="Sanchez-Garcia M."/>
            <person name="Morin E."/>
            <person name="Andreopoulos B."/>
            <person name="Barry K.W."/>
            <person name="Bonito G."/>
            <person name="Buee M."/>
            <person name="Carver A."/>
            <person name="Chen C."/>
            <person name="Cichocki N."/>
            <person name="Clum A."/>
            <person name="Culley D."/>
            <person name="Crous P.W."/>
            <person name="Fauchery L."/>
            <person name="Girlanda M."/>
            <person name="Hayes R.D."/>
            <person name="Keri Z."/>
            <person name="LaButti K."/>
            <person name="Lipzen A."/>
            <person name="Lombard V."/>
            <person name="Magnuson J."/>
            <person name="Maillard F."/>
            <person name="Murat C."/>
            <person name="Nolan M."/>
            <person name="Ohm R.A."/>
            <person name="Pangilinan J."/>
            <person name="Pereira M.F."/>
            <person name="Perotto S."/>
            <person name="Peter M."/>
            <person name="Pfister S."/>
            <person name="Riley R."/>
            <person name="Sitrit Y."/>
            <person name="Stielow J.B."/>
            <person name="Szollosi G."/>
            <person name="Zifcakova L."/>
            <person name="Stursova M."/>
            <person name="Spatafora J.W."/>
            <person name="Tedersoo L."/>
            <person name="Vaario L.M."/>
            <person name="Yamada A."/>
            <person name="Yan M."/>
            <person name="Wang P."/>
            <person name="Xu J."/>
            <person name="Bruns T."/>
            <person name="Baldrian P."/>
            <person name="Vilgalys R."/>
            <person name="Dunand C."/>
            <person name="Henrissat B."/>
            <person name="Grigoriev I.V."/>
            <person name="Hibbett D."/>
            <person name="Nagy L.G."/>
            <person name="Martin F.M."/>
        </authorList>
    </citation>
    <scope>NUCLEOTIDE SEQUENCE</scope>
    <source>
        <strain evidence="1">P2</strain>
    </source>
</reference>
<protein>
    <submittedName>
        <fullName evidence="1">P-loop containing nucleoside triphosphate hydrolase protein</fullName>
    </submittedName>
</protein>
<sequence length="955" mass="107546">MVGVCRALLDTGSCSDDHCRFHHDVHICEACSVVCLTGNAFQAHLGGKNHRKTLQRAAYAQAHGIDTEFCELCQIPIPDNNWEWHQRTRRHVNKQRFLAFKSLLEEVEKDKHGISVSAAEGVDYGIIELEEAQAGRSVTLAITTSVPLSSVRLVEVKLTSTSNRGRTSPFFVEFIANKIVYGRATHLTINFTQTYRGRYEDRAEILFEDTKLGKEFMIVRPLRVIVGSREDHAALRPTAPYIPRRRTKRAPVNEVVPGVPPESNAAITWRVLLPQAEIPAHIILALKYGSTKVQIESIKRSALPRTFEAATYGRHFKTLLWAEEFQMENDLERYDISDATLMHHGRYHFLEVPGLAEKRPSVLKGDTVLVQPQGETRWFEGYVHLIRQREVGLCFARSFRMTSPQQKFSVRFKLNRIPVRRQHQAMDTVFEQTRALFPTRGHFSAIACPSILGVRRAIYNPDIASNGAQLQAIASILALPAGSPPFCVFGPPGTGKTVTIVEGIRQLLRQNPLVRILACAPSNSAADLIAERLAGVLSPGELFRFYASSRSKESTPSKLEDYTYQVGEMGTYAVPPMSRMTRFKVIVSTCVSASVFHGIGMQCGHFGYIFVDEAGQATEPEVMIAVKTMADNATRVILSGDHKQLGPIIRSNVARALGLETSYLERLMGRDGYEEVQNYGISVVKLVKNFRSHETILRFPNQNFYRGDLQASAPRQVIDYFINRTILPNPRFPILFHGIVGKDDREASSPSFFNIEEVTEIKDYVMRLKRNYRITDHEIGIITPYHAQVLKIRATLKAVADEVKVGSVEEFQGQERKVIIISTVRSSSEHINYDVRHTLGFVANPRRFNVAVTRAMALLIVIGNPEVLSLDPMWRSFLNYIRRNNGCIGVEISWDYNEEVDVAGDYAERYRNAGMDDMNALTIRLQERIVARASVGDAESDDEGGNVDRPWRDIE</sequence>
<gene>
    <name evidence="1" type="ORF">BDM02DRAFT_3096031</name>
</gene>
<accession>A0ACB6ZGJ1</accession>
<dbReference type="EMBL" id="MU118009">
    <property type="protein sequence ID" value="KAF9648689.1"/>
    <property type="molecule type" value="Genomic_DNA"/>
</dbReference>
<keyword evidence="1" id="KW-0378">Hydrolase</keyword>